<proteinExistence type="predicted"/>
<organism evidence="2 3">
    <name type="scientific">Coemansia thaxteri</name>
    <dbReference type="NCBI Taxonomy" id="2663907"/>
    <lineage>
        <taxon>Eukaryota</taxon>
        <taxon>Fungi</taxon>
        <taxon>Fungi incertae sedis</taxon>
        <taxon>Zoopagomycota</taxon>
        <taxon>Kickxellomycotina</taxon>
        <taxon>Kickxellomycetes</taxon>
        <taxon>Kickxellales</taxon>
        <taxon>Kickxellaceae</taxon>
        <taxon>Coemansia</taxon>
    </lineage>
</organism>
<comment type="caution">
    <text evidence="2">The sequence shown here is derived from an EMBL/GenBank/DDBJ whole genome shotgun (WGS) entry which is preliminary data.</text>
</comment>
<protein>
    <submittedName>
        <fullName evidence="2">Uncharacterized protein</fullName>
    </submittedName>
</protein>
<evidence type="ECO:0000256" key="1">
    <source>
        <dbReference type="SAM" id="MobiDB-lite"/>
    </source>
</evidence>
<evidence type="ECO:0000313" key="3">
    <source>
        <dbReference type="Proteomes" id="UP001150907"/>
    </source>
</evidence>
<evidence type="ECO:0000313" key="2">
    <source>
        <dbReference type="EMBL" id="KAJ2005543.1"/>
    </source>
</evidence>
<sequence length="146" mass="15408">MGQSISKAARHGGSGKRLPRSSQAASSPPGGGGAMETREQMLRDEEEPREDAQLAANLRRFLHPQVHATVPATPAPAAANANVRALRQRQAMAANPNRVSSARITALLRELEAPGAAAEHVAAAYSLDTRTVRSLQAFLGAMPARK</sequence>
<name>A0A9W8BF84_9FUNG</name>
<keyword evidence="3" id="KW-1185">Reference proteome</keyword>
<accession>A0A9W8BF84</accession>
<dbReference type="Proteomes" id="UP001150907">
    <property type="component" value="Unassembled WGS sequence"/>
</dbReference>
<dbReference type="EMBL" id="JANBQF010000096">
    <property type="protein sequence ID" value="KAJ2005543.1"/>
    <property type="molecule type" value="Genomic_DNA"/>
</dbReference>
<dbReference type="AlphaFoldDB" id="A0A9W8BF84"/>
<reference evidence="2" key="1">
    <citation type="submission" date="2022-07" db="EMBL/GenBank/DDBJ databases">
        <title>Phylogenomic reconstructions and comparative analyses of Kickxellomycotina fungi.</title>
        <authorList>
            <person name="Reynolds N.K."/>
            <person name="Stajich J.E."/>
            <person name="Barry K."/>
            <person name="Grigoriev I.V."/>
            <person name="Crous P."/>
            <person name="Smith M.E."/>
        </authorList>
    </citation>
    <scope>NUCLEOTIDE SEQUENCE</scope>
    <source>
        <strain evidence="2">IMI 214461</strain>
    </source>
</reference>
<feature type="region of interest" description="Disordered" evidence="1">
    <location>
        <begin position="1"/>
        <end position="51"/>
    </location>
</feature>
<feature type="compositionally biased region" description="Basic residues" evidence="1">
    <location>
        <begin position="8"/>
        <end position="19"/>
    </location>
</feature>
<gene>
    <name evidence="2" type="ORF">H4R26_001891</name>
</gene>